<sequence length="170" mass="18111">MKNTTAVKVAFYGMFVALAFIFSYIEAIIPFPVSIAPGVKLGLANIVVLMALYAMGAKEALAISCLRIILVGFTFGNLFSIIYSLSGGILSWITMSLLKRSKLFSIVGVSIVGGISHNLGQIIVAAIILETSSIAYYFPILMIAGIVTGVVIGVLGIGLLKVQKKIFNIY</sequence>
<dbReference type="Pfam" id="PF07456">
    <property type="entry name" value="Hpre_diP_synt_I"/>
    <property type="match status" value="1"/>
</dbReference>
<keyword evidence="2" id="KW-1185">Reference proteome</keyword>
<dbReference type="InterPro" id="IPR014535">
    <property type="entry name" value="Hpre_diP_synt_I"/>
</dbReference>
<evidence type="ECO:0000313" key="2">
    <source>
        <dbReference type="Proteomes" id="UP000515561"/>
    </source>
</evidence>
<proteinExistence type="predicted"/>
<accession>A0A6S6RD83</accession>
<name>A0A6S6RD83_9FIRM</name>
<dbReference type="AlphaFoldDB" id="A0A6S6RD83"/>
<gene>
    <name evidence="1" type="ORF">acsn021_42400</name>
</gene>
<dbReference type="Proteomes" id="UP000515561">
    <property type="component" value="Chromosome"/>
</dbReference>
<organism evidence="1 2">
    <name type="scientific">Anaerocolumna cellulosilytica</name>
    <dbReference type="NCBI Taxonomy" id="433286"/>
    <lineage>
        <taxon>Bacteria</taxon>
        <taxon>Bacillati</taxon>
        <taxon>Bacillota</taxon>
        <taxon>Clostridia</taxon>
        <taxon>Lachnospirales</taxon>
        <taxon>Lachnospiraceae</taxon>
        <taxon>Anaerocolumna</taxon>
    </lineage>
</organism>
<reference evidence="1 2" key="1">
    <citation type="journal article" date="2016" name="Int. J. Syst. Evol. Microbiol.">
        <title>Descriptions of Anaerotaenia torta gen. nov., sp. nov. and Anaerocolumna cellulosilytica gen. nov., sp. nov. isolated from a methanogenic reactor of cattle waste.</title>
        <authorList>
            <person name="Uek A."/>
            <person name="Ohtaki Y."/>
            <person name="Kaku N."/>
            <person name="Ueki K."/>
        </authorList>
    </citation>
    <scope>NUCLEOTIDE SEQUENCE [LARGE SCALE GENOMIC DNA]</scope>
    <source>
        <strain evidence="1 2">SN021</strain>
    </source>
</reference>
<dbReference type="Gene3D" id="1.10.1760.20">
    <property type="match status" value="1"/>
</dbReference>
<evidence type="ECO:0000313" key="1">
    <source>
        <dbReference type="EMBL" id="BCJ96671.1"/>
    </source>
</evidence>
<dbReference type="InterPro" id="IPR010898">
    <property type="entry name" value="Hpre_diP_synth_I"/>
</dbReference>
<dbReference type="KEGG" id="acel:acsn021_42400"/>
<dbReference type="PIRSF" id="PIRSF027391">
    <property type="entry name" value="Hpre_diP_synt_I"/>
    <property type="match status" value="1"/>
</dbReference>
<dbReference type="RefSeq" id="WP_184092008.1">
    <property type="nucleotide sequence ID" value="NZ_AP023367.1"/>
</dbReference>
<dbReference type="EMBL" id="AP023367">
    <property type="protein sequence ID" value="BCJ96671.1"/>
    <property type="molecule type" value="Genomic_DNA"/>
</dbReference>
<protein>
    <submittedName>
        <fullName evidence="1">Heptaprenyl diphosphate synthase subunit I</fullName>
    </submittedName>
</protein>